<feature type="compositionally biased region" description="Polar residues" evidence="1">
    <location>
        <begin position="21"/>
        <end position="35"/>
    </location>
</feature>
<dbReference type="Proteomes" id="UP000233551">
    <property type="component" value="Unassembled WGS sequence"/>
</dbReference>
<protein>
    <submittedName>
        <fullName evidence="2">Uncharacterized protein</fullName>
    </submittedName>
</protein>
<name>A0A2I0IXN0_PUNGR</name>
<evidence type="ECO:0000313" key="3">
    <source>
        <dbReference type="Proteomes" id="UP000233551"/>
    </source>
</evidence>
<dbReference type="AlphaFoldDB" id="A0A2I0IXN0"/>
<accession>A0A2I0IXN0</accession>
<organism evidence="2 3">
    <name type="scientific">Punica granatum</name>
    <name type="common">Pomegranate</name>
    <dbReference type="NCBI Taxonomy" id="22663"/>
    <lineage>
        <taxon>Eukaryota</taxon>
        <taxon>Viridiplantae</taxon>
        <taxon>Streptophyta</taxon>
        <taxon>Embryophyta</taxon>
        <taxon>Tracheophyta</taxon>
        <taxon>Spermatophyta</taxon>
        <taxon>Magnoliopsida</taxon>
        <taxon>eudicotyledons</taxon>
        <taxon>Gunneridae</taxon>
        <taxon>Pentapetalae</taxon>
        <taxon>rosids</taxon>
        <taxon>malvids</taxon>
        <taxon>Myrtales</taxon>
        <taxon>Lythraceae</taxon>
        <taxon>Punica</taxon>
    </lineage>
</organism>
<evidence type="ECO:0000313" key="2">
    <source>
        <dbReference type="EMBL" id="PKI48695.1"/>
    </source>
</evidence>
<reference evidence="2 3" key="1">
    <citation type="submission" date="2017-11" db="EMBL/GenBank/DDBJ databases">
        <title>De-novo sequencing of pomegranate (Punica granatum L.) genome.</title>
        <authorList>
            <person name="Akparov Z."/>
            <person name="Amiraslanov A."/>
            <person name="Hajiyeva S."/>
            <person name="Abbasov M."/>
            <person name="Kaur K."/>
            <person name="Hamwieh A."/>
            <person name="Solovyev V."/>
            <person name="Salamov A."/>
            <person name="Braich B."/>
            <person name="Kosarev P."/>
            <person name="Mahmoud A."/>
            <person name="Hajiyev E."/>
            <person name="Babayeva S."/>
            <person name="Izzatullayeva V."/>
            <person name="Mammadov A."/>
            <person name="Mammadov A."/>
            <person name="Sharifova S."/>
            <person name="Ojaghi J."/>
            <person name="Eynullazada K."/>
            <person name="Bayramov B."/>
            <person name="Abdulazimova A."/>
            <person name="Shahmuradov I."/>
        </authorList>
    </citation>
    <scope>NUCLEOTIDE SEQUENCE [LARGE SCALE GENOMIC DNA]</scope>
    <source>
        <strain evidence="3">cv. AG2017</strain>
        <tissue evidence="2">Leaf</tissue>
    </source>
</reference>
<dbReference type="EMBL" id="PGOL01002351">
    <property type="protein sequence ID" value="PKI48695.1"/>
    <property type="molecule type" value="Genomic_DNA"/>
</dbReference>
<feature type="region of interest" description="Disordered" evidence="1">
    <location>
        <begin position="1"/>
        <end position="35"/>
    </location>
</feature>
<sequence>MVVPKLRSSCSRRKSSTRTTWYESWGSSRPSPSQAIEMTNYDGFELRFQEEHKAKAASQHIPEPESSALAADDDRRSSSPHLISAGGSKSNPRVVLSRC</sequence>
<feature type="region of interest" description="Disordered" evidence="1">
    <location>
        <begin position="52"/>
        <end position="99"/>
    </location>
</feature>
<evidence type="ECO:0000256" key="1">
    <source>
        <dbReference type="SAM" id="MobiDB-lite"/>
    </source>
</evidence>
<comment type="caution">
    <text evidence="2">The sequence shown here is derived from an EMBL/GenBank/DDBJ whole genome shotgun (WGS) entry which is preliminary data.</text>
</comment>
<proteinExistence type="predicted"/>
<gene>
    <name evidence="2" type="ORF">CRG98_030912</name>
</gene>
<keyword evidence="3" id="KW-1185">Reference proteome</keyword>